<name>A0AAV4UD20_CAEEX</name>
<comment type="caution">
    <text evidence="1">The sequence shown here is derived from an EMBL/GenBank/DDBJ whole genome shotgun (WGS) entry which is preliminary data.</text>
</comment>
<dbReference type="AlphaFoldDB" id="A0AAV4UD20"/>
<dbReference type="Proteomes" id="UP001054945">
    <property type="component" value="Unassembled WGS sequence"/>
</dbReference>
<protein>
    <submittedName>
        <fullName evidence="1">Uncharacterized protein</fullName>
    </submittedName>
</protein>
<proteinExistence type="predicted"/>
<keyword evidence="2" id="KW-1185">Reference proteome</keyword>
<dbReference type="EMBL" id="BPLR01012660">
    <property type="protein sequence ID" value="GIY55625.1"/>
    <property type="molecule type" value="Genomic_DNA"/>
</dbReference>
<accession>A0AAV4UD20</accession>
<reference evidence="1 2" key="1">
    <citation type="submission" date="2021-06" db="EMBL/GenBank/DDBJ databases">
        <title>Caerostris extrusa draft genome.</title>
        <authorList>
            <person name="Kono N."/>
            <person name="Arakawa K."/>
        </authorList>
    </citation>
    <scope>NUCLEOTIDE SEQUENCE [LARGE SCALE GENOMIC DNA]</scope>
</reference>
<evidence type="ECO:0000313" key="1">
    <source>
        <dbReference type="EMBL" id="GIY55625.1"/>
    </source>
</evidence>
<organism evidence="1 2">
    <name type="scientific">Caerostris extrusa</name>
    <name type="common">Bark spider</name>
    <name type="synonym">Caerostris bankana</name>
    <dbReference type="NCBI Taxonomy" id="172846"/>
    <lineage>
        <taxon>Eukaryota</taxon>
        <taxon>Metazoa</taxon>
        <taxon>Ecdysozoa</taxon>
        <taxon>Arthropoda</taxon>
        <taxon>Chelicerata</taxon>
        <taxon>Arachnida</taxon>
        <taxon>Araneae</taxon>
        <taxon>Araneomorphae</taxon>
        <taxon>Entelegynae</taxon>
        <taxon>Araneoidea</taxon>
        <taxon>Araneidae</taxon>
        <taxon>Caerostris</taxon>
    </lineage>
</organism>
<gene>
    <name evidence="1" type="ORF">CEXT_755101</name>
</gene>
<sequence length="131" mass="14315">MLPISKQKFQSTAVTLAELLGLLESVDGSSGSCLDVHSAFITLDDRPQQITERSPECVLLKVVAHKFHFRLSGMRAVKIASTTVASFQANGNPTESNLDQLPYLLLRIVPSYTTAALASGNVSNFRFQNIY</sequence>
<evidence type="ECO:0000313" key="2">
    <source>
        <dbReference type="Proteomes" id="UP001054945"/>
    </source>
</evidence>